<reference evidence="2 3" key="1">
    <citation type="journal article" date="2015" name="Antonie Van Leeuwenhoek">
        <title>Tamlana nanhaiensis sp. nov., isolated from surface seawater collected from the South China Sea.</title>
        <authorList>
            <person name="Liu X."/>
            <person name="Lai Q."/>
            <person name="Du Y."/>
            <person name="Li G."/>
            <person name="Sun F."/>
            <person name="Shao Z."/>
        </authorList>
    </citation>
    <scope>NUCLEOTIDE SEQUENCE [LARGE SCALE GENOMIC DNA]</scope>
    <source>
        <strain evidence="2 3">FHC16</strain>
    </source>
</reference>
<proteinExistence type="predicted"/>
<dbReference type="AlphaFoldDB" id="A0A0D7W5W6"/>
<gene>
    <name evidence="2" type="ORF">PK35_01590</name>
</gene>
<dbReference type="PATRIC" id="fig|1382798.3.peg.321"/>
<feature type="signal peptide" evidence="1">
    <location>
        <begin position="1"/>
        <end position="20"/>
    </location>
</feature>
<protein>
    <recommendedName>
        <fullName evidence="4">Secreted protein</fullName>
    </recommendedName>
</protein>
<dbReference type="EMBL" id="JTDV01000001">
    <property type="protein sequence ID" value="KJD34510.1"/>
    <property type="molecule type" value="Genomic_DNA"/>
</dbReference>
<dbReference type="InterPro" id="IPR058512">
    <property type="entry name" value="DUF8199"/>
</dbReference>
<organism evidence="2 3">
    <name type="scientific">Neotamlana nanhaiensis</name>
    <dbReference type="NCBI Taxonomy" id="1382798"/>
    <lineage>
        <taxon>Bacteria</taxon>
        <taxon>Pseudomonadati</taxon>
        <taxon>Bacteroidota</taxon>
        <taxon>Flavobacteriia</taxon>
        <taxon>Flavobacteriales</taxon>
        <taxon>Flavobacteriaceae</taxon>
        <taxon>Neotamlana</taxon>
    </lineage>
</organism>
<name>A0A0D7W5W6_9FLAO</name>
<evidence type="ECO:0008006" key="4">
    <source>
        <dbReference type="Google" id="ProtNLM"/>
    </source>
</evidence>
<dbReference type="Proteomes" id="UP000032361">
    <property type="component" value="Unassembled WGS sequence"/>
</dbReference>
<accession>A0A0D7W5W6</accession>
<keyword evidence="3" id="KW-1185">Reference proteome</keyword>
<evidence type="ECO:0000256" key="1">
    <source>
        <dbReference type="SAM" id="SignalP"/>
    </source>
</evidence>
<comment type="caution">
    <text evidence="2">The sequence shown here is derived from an EMBL/GenBank/DDBJ whole genome shotgun (WGS) entry which is preliminary data.</text>
</comment>
<dbReference type="STRING" id="1382798.PK35_01590"/>
<sequence length="129" mass="14650">MALLMAFVVLITTMSFTVNMHYCGETLVETTVFQKAEGCGMEMQKPSTDNCAVTTKSCCADKKLTIEGQNELQHSVDKITFDQQVFIASFIYTYIKLFEGERITNTSFDAYKPPLVSRQIFKLDETYLI</sequence>
<keyword evidence="1" id="KW-0732">Signal</keyword>
<dbReference type="InterPro" id="IPR058060">
    <property type="entry name" value="HYC_CC_PP"/>
</dbReference>
<evidence type="ECO:0000313" key="3">
    <source>
        <dbReference type="Proteomes" id="UP000032361"/>
    </source>
</evidence>
<evidence type="ECO:0000313" key="2">
    <source>
        <dbReference type="EMBL" id="KJD34510.1"/>
    </source>
</evidence>
<dbReference type="Pfam" id="PF26622">
    <property type="entry name" value="DUF8199"/>
    <property type="match status" value="1"/>
</dbReference>
<dbReference type="NCBIfam" id="NF047658">
    <property type="entry name" value="HYC_CC_PP"/>
    <property type="match status" value="1"/>
</dbReference>
<feature type="chain" id="PRO_5002325575" description="Secreted protein" evidence="1">
    <location>
        <begin position="21"/>
        <end position="129"/>
    </location>
</feature>